<organism evidence="1 2">
    <name type="scientific">Acinetobacter beijerinckii ANC 3835</name>
    <dbReference type="NCBI Taxonomy" id="1217649"/>
    <lineage>
        <taxon>Bacteria</taxon>
        <taxon>Pseudomonadati</taxon>
        <taxon>Pseudomonadota</taxon>
        <taxon>Gammaproteobacteria</taxon>
        <taxon>Moraxellales</taxon>
        <taxon>Moraxellaceae</taxon>
        <taxon>Acinetobacter</taxon>
    </lineage>
</organism>
<dbReference type="AlphaFoldDB" id="N9DWP5"/>
<protein>
    <recommendedName>
        <fullName evidence="3">Oxidoreductase</fullName>
    </recommendedName>
</protein>
<dbReference type="EMBL" id="APQK01000018">
    <property type="protein sequence ID" value="ENW02633.1"/>
    <property type="molecule type" value="Genomic_DNA"/>
</dbReference>
<dbReference type="HOGENOM" id="CLU_1207715_0_0_6"/>
<dbReference type="PATRIC" id="fig|1217649.3.peg.3058"/>
<gene>
    <name evidence="1" type="ORF">F934_03140</name>
</gene>
<evidence type="ECO:0000313" key="1">
    <source>
        <dbReference type="EMBL" id="ENW02633.1"/>
    </source>
</evidence>
<proteinExistence type="predicted"/>
<evidence type="ECO:0000313" key="2">
    <source>
        <dbReference type="Proteomes" id="UP000018417"/>
    </source>
</evidence>
<sequence length="230" mass="26055">MMNKLGRLLKSSKNAQRCMVVFGGNIELLSQAFINLDSNHPLHIFQVTHDPSQHDLKIISLDNQKTVIQLNLLSNTSLKNLVKYIQQQGYKIELCIIQPKFGYSDNTNRVSPEMIEQYWQATGLNAVSISQAMIANMLKQQHGTVVFLGGRSEGAEKQADLLTMSMFASIRALSQSLAREFHPKGIHVAYCTLEKWDDQNQNLMQSIAQVCWHLHQQPKSTWSQELSLTS</sequence>
<dbReference type="InterPro" id="IPR036291">
    <property type="entry name" value="NAD(P)-bd_dom_sf"/>
</dbReference>
<dbReference type="Gene3D" id="3.40.50.720">
    <property type="entry name" value="NAD(P)-binding Rossmann-like Domain"/>
    <property type="match status" value="1"/>
</dbReference>
<dbReference type="PANTHER" id="PTHR43431:SF7">
    <property type="entry name" value="OXIDOREDUCTASE, SHORT CHAIN DEHYDROGENASE_REDUCTASE FAMILY (AFU_ORTHOLOGUE AFUA_5G14000)"/>
    <property type="match status" value="1"/>
</dbReference>
<dbReference type="PANTHER" id="PTHR43431">
    <property type="entry name" value="OXIDOREDUCTASE, SHORT CHAIN DEHYDROGENASE/REDUCTASE FAMILY (AFU_ORTHOLOGUE AFUA_5G14000)"/>
    <property type="match status" value="1"/>
</dbReference>
<accession>N9DWP5</accession>
<comment type="caution">
    <text evidence="1">The sequence shown here is derived from an EMBL/GenBank/DDBJ whole genome shotgun (WGS) entry which is preliminary data.</text>
</comment>
<dbReference type="RefSeq" id="WP_005056416.1">
    <property type="nucleotide sequence ID" value="NZ_KB849762.1"/>
</dbReference>
<name>N9DWP5_9GAMM</name>
<evidence type="ECO:0008006" key="3">
    <source>
        <dbReference type="Google" id="ProtNLM"/>
    </source>
</evidence>
<reference evidence="1 2" key="1">
    <citation type="submission" date="2013-02" db="EMBL/GenBank/DDBJ databases">
        <title>The Genome Sequence of Acinetobacter beijerinckii ANC 3835.</title>
        <authorList>
            <consortium name="The Broad Institute Genome Sequencing Platform"/>
            <consortium name="The Broad Institute Genome Sequencing Center for Infectious Disease"/>
            <person name="Cerqueira G."/>
            <person name="Feldgarden M."/>
            <person name="Courvalin P."/>
            <person name="Perichon B."/>
            <person name="Grillot-Courvalin C."/>
            <person name="Clermont D."/>
            <person name="Rocha E."/>
            <person name="Yoon E.-J."/>
            <person name="Nemec A."/>
            <person name="Walker B."/>
            <person name="Young S.K."/>
            <person name="Zeng Q."/>
            <person name="Gargeya S."/>
            <person name="Fitzgerald M."/>
            <person name="Haas B."/>
            <person name="Abouelleil A."/>
            <person name="Alvarado L."/>
            <person name="Arachchi H.M."/>
            <person name="Berlin A.M."/>
            <person name="Chapman S.B."/>
            <person name="Dewar J."/>
            <person name="Goldberg J."/>
            <person name="Griggs A."/>
            <person name="Gujja S."/>
            <person name="Hansen M."/>
            <person name="Howarth C."/>
            <person name="Imamovic A."/>
            <person name="Larimer J."/>
            <person name="McCowan C."/>
            <person name="Murphy C."/>
            <person name="Neiman D."/>
            <person name="Pearson M."/>
            <person name="Priest M."/>
            <person name="Roberts A."/>
            <person name="Saif S."/>
            <person name="Shea T."/>
            <person name="Sisk P."/>
            <person name="Sykes S."/>
            <person name="Wortman J."/>
            <person name="Nusbaum C."/>
            <person name="Birren B."/>
        </authorList>
    </citation>
    <scope>NUCLEOTIDE SEQUENCE [LARGE SCALE GENOMIC DNA]</scope>
    <source>
        <strain evidence="1 2">ANC 3835</strain>
    </source>
</reference>
<dbReference type="SUPFAM" id="SSF51735">
    <property type="entry name" value="NAD(P)-binding Rossmann-fold domains"/>
    <property type="match status" value="1"/>
</dbReference>
<dbReference type="Proteomes" id="UP000018417">
    <property type="component" value="Unassembled WGS sequence"/>
</dbReference>